<keyword evidence="2" id="KW-0547">Nucleotide-binding</keyword>
<dbReference type="OrthoDB" id="4062651at2759"/>
<organism evidence="7 8">
    <name type="scientific">Acaulospora morrowiae</name>
    <dbReference type="NCBI Taxonomy" id="94023"/>
    <lineage>
        <taxon>Eukaryota</taxon>
        <taxon>Fungi</taxon>
        <taxon>Fungi incertae sedis</taxon>
        <taxon>Mucoromycota</taxon>
        <taxon>Glomeromycotina</taxon>
        <taxon>Glomeromycetes</taxon>
        <taxon>Diversisporales</taxon>
        <taxon>Acaulosporaceae</taxon>
        <taxon>Acaulospora</taxon>
    </lineage>
</organism>
<dbReference type="InterPro" id="IPR036537">
    <property type="entry name" value="Adaptor_Cbl_N_dom_sf"/>
</dbReference>
<dbReference type="InterPro" id="IPR001245">
    <property type="entry name" value="Ser-Thr/Tyr_kinase_cat_dom"/>
</dbReference>
<evidence type="ECO:0000256" key="4">
    <source>
        <dbReference type="ARBA" id="ARBA00022840"/>
    </source>
</evidence>
<keyword evidence="1" id="KW-0808">Transferase</keyword>
<feature type="region of interest" description="Disordered" evidence="5">
    <location>
        <begin position="482"/>
        <end position="521"/>
    </location>
</feature>
<evidence type="ECO:0000259" key="6">
    <source>
        <dbReference type="PROSITE" id="PS50011"/>
    </source>
</evidence>
<dbReference type="InterPro" id="IPR008266">
    <property type="entry name" value="Tyr_kinase_AS"/>
</dbReference>
<evidence type="ECO:0000313" key="8">
    <source>
        <dbReference type="Proteomes" id="UP000789342"/>
    </source>
</evidence>
<keyword evidence="8" id="KW-1185">Reference proteome</keyword>
<dbReference type="CDD" id="cd21037">
    <property type="entry name" value="MLKL_NTD"/>
    <property type="match status" value="1"/>
</dbReference>
<dbReference type="InterPro" id="IPR000719">
    <property type="entry name" value="Prot_kinase_dom"/>
</dbReference>
<dbReference type="EMBL" id="CAJVPV010028529">
    <property type="protein sequence ID" value="CAG8736643.1"/>
    <property type="molecule type" value="Genomic_DNA"/>
</dbReference>
<dbReference type="InterPro" id="IPR054000">
    <property type="entry name" value="MLKL_N"/>
</dbReference>
<feature type="non-terminal residue" evidence="7">
    <location>
        <position position="1"/>
    </location>
</feature>
<name>A0A9N9NIS8_9GLOM</name>
<dbReference type="InterPro" id="IPR051681">
    <property type="entry name" value="Ser/Thr_Kinases-Pseudokinases"/>
</dbReference>
<feature type="domain" description="Protein kinase" evidence="6">
    <location>
        <begin position="206"/>
        <end position="485"/>
    </location>
</feature>
<dbReference type="PROSITE" id="PS50011">
    <property type="entry name" value="PROTEIN_KINASE_DOM"/>
    <property type="match status" value="1"/>
</dbReference>
<evidence type="ECO:0000256" key="1">
    <source>
        <dbReference type="ARBA" id="ARBA00022679"/>
    </source>
</evidence>
<accession>A0A9N9NIS8</accession>
<dbReference type="GO" id="GO:0005524">
    <property type="term" value="F:ATP binding"/>
    <property type="evidence" value="ECO:0007669"/>
    <property type="project" value="UniProtKB-KW"/>
</dbReference>
<dbReference type="Proteomes" id="UP000789342">
    <property type="component" value="Unassembled WGS sequence"/>
</dbReference>
<reference evidence="7" key="1">
    <citation type="submission" date="2021-06" db="EMBL/GenBank/DDBJ databases">
        <authorList>
            <person name="Kallberg Y."/>
            <person name="Tangrot J."/>
            <person name="Rosling A."/>
        </authorList>
    </citation>
    <scope>NUCLEOTIDE SEQUENCE</scope>
    <source>
        <strain evidence="7">CL551</strain>
    </source>
</reference>
<feature type="non-terminal residue" evidence="7">
    <location>
        <position position="612"/>
    </location>
</feature>
<keyword evidence="4" id="KW-0067">ATP-binding</keyword>
<dbReference type="SUPFAM" id="SSF56112">
    <property type="entry name" value="Protein kinase-like (PK-like)"/>
    <property type="match status" value="1"/>
</dbReference>
<comment type="caution">
    <text evidence="7">The sequence shown here is derived from an EMBL/GenBank/DDBJ whole genome shotgun (WGS) entry which is preliminary data.</text>
</comment>
<evidence type="ECO:0000256" key="5">
    <source>
        <dbReference type="SAM" id="MobiDB-lite"/>
    </source>
</evidence>
<protein>
    <submittedName>
        <fullName evidence="7">1383_t:CDS:1</fullName>
    </submittedName>
</protein>
<dbReference type="InterPro" id="IPR011009">
    <property type="entry name" value="Kinase-like_dom_sf"/>
</dbReference>
<dbReference type="Gene3D" id="1.10.510.10">
    <property type="entry name" value="Transferase(Phosphotransferase) domain 1"/>
    <property type="match status" value="1"/>
</dbReference>
<dbReference type="GO" id="GO:0007166">
    <property type="term" value="P:cell surface receptor signaling pathway"/>
    <property type="evidence" value="ECO:0007669"/>
    <property type="project" value="InterPro"/>
</dbReference>
<proteinExistence type="predicted"/>
<dbReference type="AlphaFoldDB" id="A0A9N9NIS8"/>
<dbReference type="PANTHER" id="PTHR44329">
    <property type="entry name" value="SERINE/THREONINE-PROTEIN KINASE TNNI3K-RELATED"/>
    <property type="match status" value="1"/>
</dbReference>
<dbReference type="InterPro" id="IPR059179">
    <property type="entry name" value="MLKL-like_MCAfunc"/>
</dbReference>
<dbReference type="GO" id="GO:0004674">
    <property type="term" value="F:protein serine/threonine kinase activity"/>
    <property type="evidence" value="ECO:0007669"/>
    <property type="project" value="TreeGrafter"/>
</dbReference>
<dbReference type="Gene3D" id="1.20.930.20">
    <property type="entry name" value="Adaptor protein Cbl, N-terminal domain"/>
    <property type="match status" value="1"/>
</dbReference>
<evidence type="ECO:0000256" key="3">
    <source>
        <dbReference type="ARBA" id="ARBA00022777"/>
    </source>
</evidence>
<evidence type="ECO:0000313" key="7">
    <source>
        <dbReference type="EMBL" id="CAG8736643.1"/>
    </source>
</evidence>
<keyword evidence="3" id="KW-0418">Kinase</keyword>
<dbReference type="SUPFAM" id="SSF81901">
    <property type="entry name" value="HCP-like"/>
    <property type="match status" value="1"/>
</dbReference>
<dbReference type="Pfam" id="PF22215">
    <property type="entry name" value="MLKL_N"/>
    <property type="match status" value="1"/>
</dbReference>
<dbReference type="GO" id="GO:0005737">
    <property type="term" value="C:cytoplasm"/>
    <property type="evidence" value="ECO:0007669"/>
    <property type="project" value="TreeGrafter"/>
</dbReference>
<dbReference type="PROSITE" id="PS00109">
    <property type="entry name" value="PROTEIN_KINASE_TYR"/>
    <property type="match status" value="1"/>
</dbReference>
<dbReference type="Gene3D" id="1.25.40.10">
    <property type="entry name" value="Tetratricopeptide repeat domain"/>
    <property type="match status" value="1"/>
</dbReference>
<sequence>KGYEFANAFSSFVPWFESSMRLISEIIKIYEDAEYNEKTCRVLVDRVDSVSTALRKLQRRKEEDETVFRGQAYYKTFVKLNRVLKNIKDFVKSVSQLKGFKKYLYATNTREKCNELIKELEATCSDLSLGIIISLEDQKKEQKSLEEDVQTMARFMETIDAGVTTIQDQGEEQRKVLNMVFEEVHAINKRLDRDDNDSLNFLKINSQDLKDVSTFDNPEVTRGKVFKRLLKGIHEVACKPVHIPPEDFPKMKARLAILSRLHHSDKIIKFHGLAEYNGSHLIIFDWAEHGNLKEVYERDHDMSWESKLSIAHDICRGLIFLHGCEVYHHDVRCENVLITGEYNYSAKLANFDLCRKTTQNSIEIKNIYDIVRWLAPEKMPKDNKTPPEKYTYKCEVFSYGMLLWELAFQKLPYLGMDGMTICEHVKSGKRERLDFPLSLRDSRDIIGVFRTTIKRAWDDDPTLRPNISTIFTELDKIKSIHSPSMRPTRHSSSSSNLSIPPNVSESVKQVDDDSDDDDGPVLGDEVPVLILPLEEGIDAHKRKERKKAWECFEIHAELGDPLAKFWKGYYLSEGYCTQKRPEEALALYKEAADANIPEAQLHYAFSMLDRKN</sequence>
<evidence type="ECO:0000256" key="2">
    <source>
        <dbReference type="ARBA" id="ARBA00022741"/>
    </source>
</evidence>
<dbReference type="Pfam" id="PF07714">
    <property type="entry name" value="PK_Tyr_Ser-Thr"/>
    <property type="match status" value="1"/>
</dbReference>
<gene>
    <name evidence="7" type="ORF">AMORRO_LOCUS14421</name>
</gene>
<dbReference type="InterPro" id="IPR011990">
    <property type="entry name" value="TPR-like_helical_dom_sf"/>
</dbReference>
<dbReference type="PANTHER" id="PTHR44329:SF288">
    <property type="entry name" value="MITOGEN-ACTIVATED PROTEIN KINASE KINASE KINASE 20"/>
    <property type="match status" value="1"/>
</dbReference>
<feature type="compositionally biased region" description="Low complexity" evidence="5">
    <location>
        <begin position="482"/>
        <end position="507"/>
    </location>
</feature>